<evidence type="ECO:0000313" key="2">
    <source>
        <dbReference type="Proteomes" id="UP000230423"/>
    </source>
</evidence>
<organism evidence="1 2">
    <name type="scientific">Teladorsagia circumcincta</name>
    <name type="common">Brown stomach worm</name>
    <name type="synonym">Ostertagia circumcincta</name>
    <dbReference type="NCBI Taxonomy" id="45464"/>
    <lineage>
        <taxon>Eukaryota</taxon>
        <taxon>Metazoa</taxon>
        <taxon>Ecdysozoa</taxon>
        <taxon>Nematoda</taxon>
        <taxon>Chromadorea</taxon>
        <taxon>Rhabditida</taxon>
        <taxon>Rhabditina</taxon>
        <taxon>Rhabditomorpha</taxon>
        <taxon>Strongyloidea</taxon>
        <taxon>Trichostrongylidae</taxon>
        <taxon>Teladorsagia</taxon>
    </lineage>
</organism>
<proteinExistence type="predicted"/>
<protein>
    <submittedName>
        <fullName evidence="1">Uncharacterized protein</fullName>
    </submittedName>
</protein>
<dbReference type="OrthoDB" id="5854255at2759"/>
<name>A0A2G9UB34_TELCI</name>
<dbReference type="EMBL" id="KZ348071">
    <property type="protein sequence ID" value="PIO66710.1"/>
    <property type="molecule type" value="Genomic_DNA"/>
</dbReference>
<reference evidence="1 2" key="1">
    <citation type="submission" date="2015-09" db="EMBL/GenBank/DDBJ databases">
        <title>Draft genome of the parasitic nematode Teladorsagia circumcincta isolate WARC Sus (inbred).</title>
        <authorList>
            <person name="Mitreva M."/>
        </authorList>
    </citation>
    <scope>NUCLEOTIDE SEQUENCE [LARGE SCALE GENOMIC DNA]</scope>
    <source>
        <strain evidence="1 2">S</strain>
    </source>
</reference>
<evidence type="ECO:0000313" key="1">
    <source>
        <dbReference type="EMBL" id="PIO66710.1"/>
    </source>
</evidence>
<keyword evidence="2" id="KW-1185">Reference proteome</keyword>
<gene>
    <name evidence="1" type="ORF">TELCIR_11565</name>
</gene>
<accession>A0A2G9UB34</accession>
<sequence>MRPKVRNTTVVARPTLKDLVPSSLYFSHPRQVAPPVADLPKSIRNEAFFINRRVYGFPSL</sequence>
<dbReference type="Proteomes" id="UP000230423">
    <property type="component" value="Unassembled WGS sequence"/>
</dbReference>
<dbReference type="AlphaFoldDB" id="A0A2G9UB34"/>